<gene>
    <name evidence="1" type="ORF">SKP52_00345</name>
</gene>
<protein>
    <submittedName>
        <fullName evidence="1">SapC</fullName>
    </submittedName>
</protein>
<dbReference type="OrthoDB" id="9806524at2"/>
<keyword evidence="2" id="KW-1185">Reference proteome</keyword>
<proteinExistence type="predicted"/>
<dbReference type="InterPro" id="IPR010836">
    <property type="entry name" value="SapC"/>
</dbReference>
<dbReference type="RefSeq" id="WP_039570442.1">
    <property type="nucleotide sequence ID" value="NZ_CP009122.1"/>
</dbReference>
<name>A0A0A7PAP6_9SPHN</name>
<dbReference type="HOGENOM" id="CLU_074824_1_1_5"/>
<accession>A0A0A7PAP6</accession>
<dbReference type="EMBL" id="CP009122">
    <property type="protein sequence ID" value="AJA07019.1"/>
    <property type="molecule type" value="Genomic_DNA"/>
</dbReference>
<dbReference type="Pfam" id="PF07277">
    <property type="entry name" value="SapC"/>
    <property type="match status" value="1"/>
</dbReference>
<dbReference type="STRING" id="1515612.SKP52_00345"/>
<evidence type="ECO:0000313" key="2">
    <source>
        <dbReference type="Proteomes" id="UP000030907"/>
    </source>
</evidence>
<evidence type="ECO:0000313" key="1">
    <source>
        <dbReference type="EMBL" id="AJA07019.1"/>
    </source>
</evidence>
<dbReference type="Proteomes" id="UP000030907">
    <property type="component" value="Chromosome"/>
</dbReference>
<dbReference type="AlphaFoldDB" id="A0A0A7PAP6"/>
<reference evidence="1 2" key="1">
    <citation type="journal article" date="2015" name="Int. J. Syst. Evol. Microbiol.">
        <title>Description of Sphingopyxis fribergensis sp. nov. - a soil bacterium with the ability to degrade styrene and phenylacetic acid.</title>
        <authorList>
            <person name="Oelschlagel M."/>
            <person name="Ruckert C."/>
            <person name="Kalinowski J."/>
            <person name="Schmidt G."/>
            <person name="Schlomann M."/>
            <person name="Tischler D."/>
        </authorList>
    </citation>
    <scope>NUCLEOTIDE SEQUENCE [LARGE SCALE GENOMIC DNA]</scope>
    <source>
        <strain evidence="1 2">Kp5.2</strain>
    </source>
</reference>
<organism evidence="1 2">
    <name type="scientific">Sphingopyxis fribergensis</name>
    <dbReference type="NCBI Taxonomy" id="1515612"/>
    <lineage>
        <taxon>Bacteria</taxon>
        <taxon>Pseudomonadati</taxon>
        <taxon>Pseudomonadota</taxon>
        <taxon>Alphaproteobacteria</taxon>
        <taxon>Sphingomonadales</taxon>
        <taxon>Sphingomonadaceae</taxon>
        <taxon>Sphingopyxis</taxon>
    </lineage>
</organism>
<dbReference type="KEGG" id="sphk:SKP52_00345"/>
<sequence>MASAAQSATLPLFYKDLTPINIRDHGSWRSRTTDKASWLAAQHVVPLTVEEFAEAQRHYPIIFSMGENPVPLALMGLNDGVNVFVEADGSLAEAVYIPAYVRRYPFMLARISPESSDLSLCFDATTDLVGDFADGTALFDGDAPSEACRSTLQFCEQFEIAGQKTSAFVAELVEHGLLMDGELTIQPGNGGPPFVYRGFQMIDEAKFRELDAEVLRDWNRNGALTLVIAHLFSLGLMSKVFNRQQAASRPDAEFQGSPAGSASQ</sequence>